<protein>
    <submittedName>
        <fullName evidence="1">Uncharacterized protein</fullName>
    </submittedName>
</protein>
<proteinExistence type="predicted"/>
<dbReference type="EMBL" id="JAMTCD010000010">
    <property type="protein sequence ID" value="MCT7942057.1"/>
    <property type="molecule type" value="Genomic_DNA"/>
</dbReference>
<gene>
    <name evidence="1" type="ORF">NE535_09670</name>
</gene>
<evidence type="ECO:0000313" key="1">
    <source>
        <dbReference type="EMBL" id="MCT7942057.1"/>
    </source>
</evidence>
<name>A0A9X2WNB7_9GAMM</name>
<evidence type="ECO:0000313" key="2">
    <source>
        <dbReference type="Proteomes" id="UP001155546"/>
    </source>
</evidence>
<keyword evidence="2" id="KW-1185">Reference proteome</keyword>
<comment type="caution">
    <text evidence="1">The sequence shown here is derived from an EMBL/GenBank/DDBJ whole genome shotgun (WGS) entry which is preliminary data.</text>
</comment>
<sequence length="154" mass="17925">MNKIIYAVRSVSLDKIKIGESNLHSLFNRIISHQTGSADELELVGVHFGKFTTDKNIHPLLRSSHSHLEWFDSTEEVRLFIKQYFLVFPKPLSLLNDISWSMRETISPETIAIDKYVKGQIKNDELEIWLKDFDMLQFLKDSLCNNVQNESNQI</sequence>
<organism evidence="1 2">
    <name type="scientific">Shewanella holmiensis</name>
    <dbReference type="NCBI Taxonomy" id="2952222"/>
    <lineage>
        <taxon>Bacteria</taxon>
        <taxon>Pseudomonadati</taxon>
        <taxon>Pseudomonadota</taxon>
        <taxon>Gammaproteobacteria</taxon>
        <taxon>Alteromonadales</taxon>
        <taxon>Shewanellaceae</taxon>
        <taxon>Shewanella</taxon>
    </lineage>
</organism>
<dbReference type="RefSeq" id="WP_261298437.1">
    <property type="nucleotide sequence ID" value="NZ_JAMTCD010000010.1"/>
</dbReference>
<dbReference type="AlphaFoldDB" id="A0A9X2WNB7"/>
<dbReference type="Proteomes" id="UP001155546">
    <property type="component" value="Unassembled WGS sequence"/>
</dbReference>
<reference evidence="1" key="1">
    <citation type="journal article" date="2023" name="Int. J. Syst. Evol. Microbiol.">
        <title>&lt;i&gt;Shewanella septentrionalis&lt;/i&gt; sp. nov. and &lt;i&gt;Shewanella holmiensis&lt;/i&gt; sp. nov., isolated from Baltic Sea water and sediments.</title>
        <authorList>
            <person name="Martin-Rodriguez A.J."/>
            <person name="Thorell K."/>
            <person name="Joffre E."/>
            <person name="Jensie-Markopoulos S."/>
            <person name="Moore E.R.B."/>
            <person name="Sjoling A."/>
        </authorList>
    </citation>
    <scope>NUCLEOTIDE SEQUENCE</scope>
    <source>
        <strain evidence="1">SP1S2-7</strain>
    </source>
</reference>
<accession>A0A9X2WNB7</accession>